<keyword evidence="1" id="KW-1133">Transmembrane helix</keyword>
<feature type="transmembrane region" description="Helical" evidence="1">
    <location>
        <begin position="153"/>
        <end position="171"/>
    </location>
</feature>
<keyword evidence="1" id="KW-0812">Transmembrane</keyword>
<keyword evidence="1" id="KW-0472">Membrane</keyword>
<dbReference type="EMBL" id="RRYP01017270">
    <property type="protein sequence ID" value="TNV74220.1"/>
    <property type="molecule type" value="Genomic_DNA"/>
</dbReference>
<evidence type="ECO:0000256" key="1">
    <source>
        <dbReference type="SAM" id="Phobius"/>
    </source>
</evidence>
<keyword evidence="3" id="KW-1185">Reference proteome</keyword>
<protein>
    <submittedName>
        <fullName evidence="2">Uncharacterized protein</fullName>
    </submittedName>
</protein>
<dbReference type="AlphaFoldDB" id="A0A8J8NGS3"/>
<dbReference type="Proteomes" id="UP000785679">
    <property type="component" value="Unassembled WGS sequence"/>
</dbReference>
<sequence length="218" mass="24703">MTLQLNSRALGLGSHTLCGSDCFEGNWLFTNRIANTAHITIHKTPMVVEATAAEWVTSPHVKYTFSSPGSNSDSFLHLSVSAYNIRLGTNSTVAIRINNCPMSLNRNSKILTITSFPLPYFYCDVFLSKFSLFITIIVKIAMKRKTVKLKIEIAWIISSFVYLEIWSCRISRRKMLLQETQEVVVPFPSSQVVTCNSWCPSPSISSQKIRWTSYAKRY</sequence>
<feature type="transmembrane region" description="Helical" evidence="1">
    <location>
        <begin position="119"/>
        <end position="141"/>
    </location>
</feature>
<proteinExistence type="predicted"/>
<evidence type="ECO:0000313" key="2">
    <source>
        <dbReference type="EMBL" id="TNV74220.1"/>
    </source>
</evidence>
<reference evidence="2" key="1">
    <citation type="submission" date="2019-06" db="EMBL/GenBank/DDBJ databases">
        <authorList>
            <person name="Zheng W."/>
        </authorList>
    </citation>
    <scope>NUCLEOTIDE SEQUENCE</scope>
    <source>
        <strain evidence="2">QDHG01</strain>
    </source>
</reference>
<organism evidence="2 3">
    <name type="scientific">Halteria grandinella</name>
    <dbReference type="NCBI Taxonomy" id="5974"/>
    <lineage>
        <taxon>Eukaryota</taxon>
        <taxon>Sar</taxon>
        <taxon>Alveolata</taxon>
        <taxon>Ciliophora</taxon>
        <taxon>Intramacronucleata</taxon>
        <taxon>Spirotrichea</taxon>
        <taxon>Stichotrichia</taxon>
        <taxon>Sporadotrichida</taxon>
        <taxon>Halteriidae</taxon>
        <taxon>Halteria</taxon>
    </lineage>
</organism>
<accession>A0A8J8NGS3</accession>
<name>A0A8J8NGS3_HALGN</name>
<evidence type="ECO:0000313" key="3">
    <source>
        <dbReference type="Proteomes" id="UP000785679"/>
    </source>
</evidence>
<comment type="caution">
    <text evidence="2">The sequence shown here is derived from an EMBL/GenBank/DDBJ whole genome shotgun (WGS) entry which is preliminary data.</text>
</comment>
<gene>
    <name evidence="2" type="ORF">FGO68_gene13509</name>
</gene>